<protein>
    <submittedName>
        <fullName evidence="1">Uncharacterized protein</fullName>
    </submittedName>
</protein>
<reference evidence="1 2" key="1">
    <citation type="submission" date="2018-05" db="EMBL/GenBank/DDBJ databases">
        <title>Freshwater and sediment microbial communities from various areas in North America, analyzing microbe dynamics in response to fracking.</title>
        <authorList>
            <person name="Lamendella R."/>
        </authorList>
    </citation>
    <scope>NUCLEOTIDE SEQUENCE [LARGE SCALE GENOMIC DNA]</scope>
    <source>
        <strain evidence="1 2">67</strain>
    </source>
</reference>
<evidence type="ECO:0000313" key="2">
    <source>
        <dbReference type="Proteomes" id="UP000247485"/>
    </source>
</evidence>
<name>A0A318FMJ6_KLEOX</name>
<proteinExistence type="predicted"/>
<dbReference type="EMBL" id="QJJG01000009">
    <property type="protein sequence ID" value="PXW44345.1"/>
    <property type="molecule type" value="Genomic_DNA"/>
</dbReference>
<dbReference type="Proteomes" id="UP000247485">
    <property type="component" value="Unassembled WGS sequence"/>
</dbReference>
<accession>A0A318FMJ6</accession>
<sequence length="33" mass="3820">MFMDFQVVLRPKIQTSPTCSGEKEAKTFDVSWL</sequence>
<comment type="caution">
    <text evidence="1">The sequence shown here is derived from an EMBL/GenBank/DDBJ whole genome shotgun (WGS) entry which is preliminary data.</text>
</comment>
<gene>
    <name evidence="1" type="ORF">DET57_10928</name>
</gene>
<evidence type="ECO:0000313" key="1">
    <source>
        <dbReference type="EMBL" id="PXW44345.1"/>
    </source>
</evidence>
<organism evidence="1 2">
    <name type="scientific">Klebsiella oxytoca</name>
    <dbReference type="NCBI Taxonomy" id="571"/>
    <lineage>
        <taxon>Bacteria</taxon>
        <taxon>Pseudomonadati</taxon>
        <taxon>Pseudomonadota</taxon>
        <taxon>Gammaproteobacteria</taxon>
        <taxon>Enterobacterales</taxon>
        <taxon>Enterobacteriaceae</taxon>
        <taxon>Klebsiella/Raoultella group</taxon>
        <taxon>Klebsiella</taxon>
    </lineage>
</organism>
<dbReference type="AlphaFoldDB" id="A0A318FMJ6"/>